<dbReference type="CDD" id="cd02163">
    <property type="entry name" value="PPAT"/>
    <property type="match status" value="1"/>
</dbReference>
<dbReference type="SUPFAM" id="SSF52374">
    <property type="entry name" value="Nucleotidylyl transferase"/>
    <property type="match status" value="1"/>
</dbReference>
<dbReference type="Pfam" id="PF13180">
    <property type="entry name" value="PDZ_2"/>
    <property type="match status" value="1"/>
</dbReference>
<feature type="binding site" evidence="9">
    <location>
        <begin position="126"/>
        <end position="132"/>
    </location>
    <ligand>
        <name>ATP</name>
        <dbReference type="ChEBI" id="CHEBI:30616"/>
    </ligand>
</feature>
<dbReference type="InterPro" id="IPR039381">
    <property type="entry name" value="La_PDZ"/>
</dbReference>
<evidence type="ECO:0000256" key="3">
    <source>
        <dbReference type="ARBA" id="ARBA00022695"/>
    </source>
</evidence>
<evidence type="ECO:0000256" key="9">
    <source>
        <dbReference type="HAMAP-Rule" id="MF_00151"/>
    </source>
</evidence>
<dbReference type="SUPFAM" id="SSF50156">
    <property type="entry name" value="PDZ domain-like"/>
    <property type="match status" value="1"/>
</dbReference>
<comment type="catalytic activity">
    <reaction evidence="10">
        <text>Hydrolysis of proteins in presence of ATP.</text>
        <dbReference type="EC" id="3.4.21.53"/>
    </reaction>
</comment>
<keyword evidence="3 9" id="KW-0548">Nucleotidyltransferase</keyword>
<evidence type="ECO:0000256" key="11">
    <source>
        <dbReference type="SAM" id="Phobius"/>
    </source>
</evidence>
<keyword evidence="2 9" id="KW-0808">Transferase</keyword>
<feature type="binding site" evidence="9">
    <location>
        <position position="90"/>
    </location>
    <ligand>
        <name>substrate</name>
    </ligand>
</feature>
<comment type="similarity">
    <text evidence="9">Belongs to the bacterial CoaD family.</text>
</comment>
<dbReference type="InterPro" id="IPR014729">
    <property type="entry name" value="Rossmann-like_a/b/a_fold"/>
</dbReference>
<comment type="caution">
    <text evidence="13">The sequence shown here is derived from an EMBL/GenBank/DDBJ whole genome shotgun (WGS) entry which is preliminary data.</text>
</comment>
<dbReference type="Pfam" id="PF01467">
    <property type="entry name" value="CTP_transf_like"/>
    <property type="match status" value="1"/>
</dbReference>
<comment type="function">
    <text evidence="9">Reversibly transfers an adenylyl group from ATP to 4'-phosphopantetheine, yielding dephospho-CoA (dPCoA) and pyrophosphate.</text>
</comment>
<dbReference type="GO" id="GO:0006508">
    <property type="term" value="P:proteolysis"/>
    <property type="evidence" value="ECO:0007669"/>
    <property type="project" value="UniProtKB-KW"/>
</dbReference>
<comment type="cofactor">
    <cofactor evidence="9">
        <name>Mg(2+)</name>
        <dbReference type="ChEBI" id="CHEBI:18420"/>
    </cofactor>
</comment>
<organism evidence="13 14">
    <name type="scientific">Streptococcus mitis</name>
    <dbReference type="NCBI Taxonomy" id="28037"/>
    <lineage>
        <taxon>Bacteria</taxon>
        <taxon>Bacillati</taxon>
        <taxon>Bacillota</taxon>
        <taxon>Bacilli</taxon>
        <taxon>Lactobacillales</taxon>
        <taxon>Streptococcaceae</taxon>
        <taxon>Streptococcus</taxon>
        <taxon>Streptococcus mitis group</taxon>
    </lineage>
</organism>
<evidence type="ECO:0000313" key="13">
    <source>
        <dbReference type="EMBL" id="KEQ33960.1"/>
    </source>
</evidence>
<dbReference type="NCBIfam" id="TIGR01510">
    <property type="entry name" value="coaD_prev_kdtB"/>
    <property type="match status" value="1"/>
</dbReference>
<feature type="domain" description="Lon proteolytic" evidence="12">
    <location>
        <begin position="386"/>
        <end position="501"/>
    </location>
</feature>
<dbReference type="InterPro" id="IPR014721">
    <property type="entry name" value="Ribsml_uS5_D2-typ_fold_subgr"/>
</dbReference>
<dbReference type="GO" id="GO:0015937">
    <property type="term" value="P:coenzyme A biosynthetic process"/>
    <property type="evidence" value="ECO:0007669"/>
    <property type="project" value="UniProtKB-UniRule"/>
</dbReference>
<dbReference type="Pfam" id="PF05362">
    <property type="entry name" value="Lon_C"/>
    <property type="match status" value="1"/>
</dbReference>
<feature type="active site" evidence="10">
    <location>
        <position position="390"/>
    </location>
</feature>
<evidence type="ECO:0000256" key="2">
    <source>
        <dbReference type="ARBA" id="ARBA00022679"/>
    </source>
</evidence>
<dbReference type="GO" id="GO:0005524">
    <property type="term" value="F:ATP binding"/>
    <property type="evidence" value="ECO:0007669"/>
    <property type="project" value="UniProtKB-KW"/>
</dbReference>
<evidence type="ECO:0000313" key="14">
    <source>
        <dbReference type="Proteomes" id="UP000028093"/>
    </source>
</evidence>
<dbReference type="Gene3D" id="3.30.230.10">
    <property type="match status" value="1"/>
</dbReference>
<dbReference type="GO" id="GO:0005737">
    <property type="term" value="C:cytoplasm"/>
    <property type="evidence" value="ECO:0007669"/>
    <property type="project" value="UniProtKB-SubCell"/>
</dbReference>
<feature type="binding site" evidence="9">
    <location>
        <begin position="91"/>
        <end position="93"/>
    </location>
    <ligand>
        <name>ATP</name>
        <dbReference type="ChEBI" id="CHEBI:30616"/>
    </ligand>
</feature>
<dbReference type="InterPro" id="IPR036034">
    <property type="entry name" value="PDZ_sf"/>
</dbReference>
<dbReference type="UniPathway" id="UPA00241">
    <property type="reaction ID" value="UER00355"/>
</dbReference>
<feature type="site" description="Transition state stabilizer" evidence="9">
    <location>
        <position position="19"/>
    </location>
</feature>
<dbReference type="NCBIfam" id="TIGR00125">
    <property type="entry name" value="cyt_tran_rel"/>
    <property type="match status" value="1"/>
</dbReference>
<feature type="transmembrane region" description="Helical" evidence="11">
    <location>
        <begin position="166"/>
        <end position="187"/>
    </location>
</feature>
<accession>A0A081PTD7</accession>
<keyword evidence="1 9" id="KW-0963">Cytoplasm</keyword>
<dbReference type="PRINTS" id="PR01020">
    <property type="entry name" value="LPSBIOSNTHSS"/>
</dbReference>
<keyword evidence="10" id="KW-0645">Protease</keyword>
<evidence type="ECO:0000256" key="4">
    <source>
        <dbReference type="ARBA" id="ARBA00022741"/>
    </source>
</evidence>
<keyword evidence="4 9" id="KW-0547">Nucleotide-binding</keyword>
<evidence type="ECO:0000259" key="12">
    <source>
        <dbReference type="PROSITE" id="PS51786"/>
    </source>
</evidence>
<feature type="active site" evidence="10">
    <location>
        <position position="435"/>
    </location>
</feature>
<evidence type="ECO:0000256" key="6">
    <source>
        <dbReference type="ARBA" id="ARBA00022842"/>
    </source>
</evidence>
<dbReference type="RefSeq" id="WP_080709471.1">
    <property type="nucleotide sequence ID" value="NZ_JPFT01000003.1"/>
</dbReference>
<dbReference type="Gene3D" id="3.40.50.620">
    <property type="entry name" value="HUPs"/>
    <property type="match status" value="1"/>
</dbReference>
<comment type="catalytic activity">
    <reaction evidence="8 9">
        <text>(R)-4'-phosphopantetheine + ATP + H(+) = 3'-dephospho-CoA + diphosphate</text>
        <dbReference type="Rhea" id="RHEA:19801"/>
        <dbReference type="ChEBI" id="CHEBI:15378"/>
        <dbReference type="ChEBI" id="CHEBI:30616"/>
        <dbReference type="ChEBI" id="CHEBI:33019"/>
        <dbReference type="ChEBI" id="CHEBI:57328"/>
        <dbReference type="ChEBI" id="CHEBI:61723"/>
        <dbReference type="EC" id="2.7.7.3"/>
    </reaction>
</comment>
<dbReference type="GO" id="GO:0004252">
    <property type="term" value="F:serine-type endopeptidase activity"/>
    <property type="evidence" value="ECO:0007669"/>
    <property type="project" value="UniProtKB-UniRule"/>
</dbReference>
<dbReference type="InterPro" id="IPR008269">
    <property type="entry name" value="Lon_proteolytic"/>
</dbReference>
<evidence type="ECO:0000256" key="8">
    <source>
        <dbReference type="ARBA" id="ARBA00029346"/>
    </source>
</evidence>
<dbReference type="Proteomes" id="UP000028093">
    <property type="component" value="Unassembled WGS sequence"/>
</dbReference>
<dbReference type="PANTHER" id="PTHR21342:SF1">
    <property type="entry name" value="PHOSPHOPANTETHEINE ADENYLYLTRANSFERASE"/>
    <property type="match status" value="1"/>
</dbReference>
<dbReference type="InterPro" id="IPR004821">
    <property type="entry name" value="Cyt_trans-like"/>
</dbReference>
<proteinExistence type="inferred from homology"/>
<keyword evidence="10" id="KW-0378">Hydrolase</keyword>
<dbReference type="EC" id="2.7.7.3" evidence="9"/>
<dbReference type="InterPro" id="IPR001478">
    <property type="entry name" value="PDZ"/>
</dbReference>
<feature type="binding site" evidence="9">
    <location>
        <position position="19"/>
    </location>
    <ligand>
        <name>ATP</name>
        <dbReference type="ChEBI" id="CHEBI:30616"/>
    </ligand>
</feature>
<sequence length="502" mass="55525">MSDKIGLFTGSFDPMTNGHLDMIERASRLFDKLYVGIFFNPHKQGFLPLENRKRGLEKALEHLGNVEVVFSHDELVVDVAKRLGATFLVRGLRNASDLQYEASFDYYNHQLSPNIETIYLHSRPEHLYLSSSGVRELLKFGQDITCYVPESILEEIKNEKKIRWPLYVIAALIVTFLAFVVPLPYYIEVPGGSEDIRQVLKVNDTEDKEAGAYQFVTVGVQHATLAHMIYAWLTPFTDIRSAQETTGGSSDVEFMRINQFYMQTSQNMAKYQGLKTAGKDIELKYLGVYVLTVTDNSTFKGILNISDTVTAVNDQTFDSSKDLIDYVNSQKLGDSVKVTYEEDGQTKSAEGKIITLENGKNGIGIGLIDRTEVTSDVPIRFSTAGIGGPSAGLMFSLAIYTQIADPGLRNGRIVAGTGTIDRDGNVGDIGGIDKKVVASAREGAAIFFAPDNPVSEEEQKAHPDAKNNYQTALEAAKTIKTDMKIVPVKTLQDAIDYLKNNP</sequence>
<feature type="binding site" evidence="9">
    <location>
        <position position="76"/>
    </location>
    <ligand>
        <name>substrate</name>
    </ligand>
</feature>
<protein>
    <recommendedName>
        <fullName evidence="9">Phosphopantetheine adenylyltransferase</fullName>
        <ecNumber evidence="9">2.7.7.3</ecNumber>
    </recommendedName>
    <alternativeName>
        <fullName evidence="9">Dephospho-CoA pyrophosphorylase</fullName>
    </alternativeName>
    <alternativeName>
        <fullName evidence="9">Pantetheine-phosphate adenylyltransferase</fullName>
        <shortName evidence="9">PPAT</shortName>
    </alternativeName>
</protein>
<gene>
    <name evidence="9 13" type="primary">coaD</name>
    <name evidence="13" type="ORF">SK1126_0284</name>
</gene>
<evidence type="ECO:0000256" key="1">
    <source>
        <dbReference type="ARBA" id="ARBA00022490"/>
    </source>
</evidence>
<dbReference type="PANTHER" id="PTHR21342">
    <property type="entry name" value="PHOSPHOPANTETHEINE ADENYLYLTRANSFERASE"/>
    <property type="match status" value="1"/>
</dbReference>
<feature type="binding site" evidence="9">
    <location>
        <position position="11"/>
    </location>
    <ligand>
        <name>substrate</name>
    </ligand>
</feature>
<feature type="binding site" evidence="9">
    <location>
        <begin position="11"/>
        <end position="12"/>
    </location>
    <ligand>
        <name>ATP</name>
        <dbReference type="ChEBI" id="CHEBI:30616"/>
    </ligand>
</feature>
<comment type="subcellular location">
    <subcellularLocation>
        <location evidence="9">Cytoplasm</location>
    </subcellularLocation>
</comment>
<dbReference type="MEROPS" id="S16.012"/>
<feature type="binding site" evidence="9">
    <location>
        <position position="43"/>
    </location>
    <ligand>
        <name>substrate</name>
    </ligand>
</feature>
<keyword evidence="6 9" id="KW-0460">Magnesium</keyword>
<reference evidence="13 14" key="1">
    <citation type="submission" date="2014-05" db="EMBL/GenBank/DDBJ databases">
        <authorList>
            <person name="Daugherty S.C."/>
            <person name="Tallon L.J."/>
            <person name="Sadzewicz L."/>
            <person name="Kilian M."/>
            <person name="Tettelin H."/>
        </authorList>
    </citation>
    <scope>NUCLEOTIDE SEQUENCE [LARGE SCALE GENOMIC DNA]</scope>
    <source>
        <strain evidence="13 14">SK1126</strain>
    </source>
</reference>
<dbReference type="AlphaFoldDB" id="A0A081PTD7"/>
<dbReference type="EMBL" id="JPFT01000003">
    <property type="protein sequence ID" value="KEQ33960.1"/>
    <property type="molecule type" value="Genomic_DNA"/>
</dbReference>
<evidence type="ECO:0000256" key="10">
    <source>
        <dbReference type="PROSITE-ProRule" id="PRU01122"/>
    </source>
</evidence>
<feature type="binding site" evidence="9">
    <location>
        <position position="101"/>
    </location>
    <ligand>
        <name>ATP</name>
        <dbReference type="ChEBI" id="CHEBI:30616"/>
    </ligand>
</feature>
<dbReference type="PROSITE" id="PS51786">
    <property type="entry name" value="LON_PROTEOLYTIC"/>
    <property type="match status" value="1"/>
</dbReference>
<name>A0A081PTD7_STRMT</name>
<dbReference type="PATRIC" id="fig|28037.99.peg.244"/>
<dbReference type="InterPro" id="IPR001980">
    <property type="entry name" value="PPAT"/>
</dbReference>
<dbReference type="GO" id="GO:0004595">
    <property type="term" value="F:pantetheine-phosphate adenylyltransferase activity"/>
    <property type="evidence" value="ECO:0007669"/>
    <property type="project" value="UniProtKB-UniRule"/>
</dbReference>
<keyword evidence="10" id="KW-0720">Serine protease</keyword>
<keyword evidence="7 9" id="KW-0173">Coenzyme A biosynthesis</keyword>
<dbReference type="InterPro" id="IPR020568">
    <property type="entry name" value="Ribosomal_Su5_D2-typ_SF"/>
</dbReference>
<dbReference type="GO" id="GO:0004176">
    <property type="term" value="F:ATP-dependent peptidase activity"/>
    <property type="evidence" value="ECO:0007669"/>
    <property type="project" value="UniProtKB-UniRule"/>
</dbReference>
<dbReference type="CDD" id="cd23080">
    <property type="entry name" value="cpPDZ_BsYlbL-like"/>
    <property type="match status" value="1"/>
</dbReference>
<comment type="subunit">
    <text evidence="9">Homohexamer.</text>
</comment>
<evidence type="ECO:0000256" key="5">
    <source>
        <dbReference type="ARBA" id="ARBA00022840"/>
    </source>
</evidence>
<dbReference type="NCBIfam" id="NF041438">
    <property type="entry name" value="SepM_fam_S16"/>
    <property type="match status" value="1"/>
</dbReference>
<comment type="similarity">
    <text evidence="10">Belongs to the peptidase S16 family.</text>
</comment>
<keyword evidence="11" id="KW-0812">Transmembrane</keyword>
<keyword evidence="11" id="KW-1133">Transmembrane helix</keyword>
<evidence type="ECO:0000256" key="7">
    <source>
        <dbReference type="ARBA" id="ARBA00022993"/>
    </source>
</evidence>
<dbReference type="SUPFAM" id="SSF54211">
    <property type="entry name" value="Ribosomal protein S5 domain 2-like"/>
    <property type="match status" value="1"/>
</dbReference>
<keyword evidence="11" id="KW-0472">Membrane</keyword>
<dbReference type="HAMAP" id="MF_00151">
    <property type="entry name" value="PPAT_bact"/>
    <property type="match status" value="1"/>
</dbReference>
<keyword evidence="5 9" id="KW-0067">ATP-binding</keyword>
<comment type="pathway">
    <text evidence="9">Cofactor biosynthesis; coenzyme A biosynthesis; CoA from (R)-pantothenate: step 4/5.</text>
</comment>